<evidence type="ECO:0000256" key="2">
    <source>
        <dbReference type="ARBA" id="ARBA00022692"/>
    </source>
</evidence>
<feature type="region of interest" description="Disordered" evidence="5">
    <location>
        <begin position="1254"/>
        <end position="1320"/>
    </location>
</feature>
<dbReference type="GO" id="GO:0046873">
    <property type="term" value="F:metal ion transmembrane transporter activity"/>
    <property type="evidence" value="ECO:0007669"/>
    <property type="project" value="InterPro"/>
</dbReference>
<gene>
    <name evidence="7" type="ORF">SAPIO_CDS1835</name>
</gene>
<organism evidence="7 8">
    <name type="scientific">Pseudallescheria apiosperma</name>
    <name type="common">Scedosporium apiospermum</name>
    <dbReference type="NCBI Taxonomy" id="563466"/>
    <lineage>
        <taxon>Eukaryota</taxon>
        <taxon>Fungi</taxon>
        <taxon>Dikarya</taxon>
        <taxon>Ascomycota</taxon>
        <taxon>Pezizomycotina</taxon>
        <taxon>Sordariomycetes</taxon>
        <taxon>Hypocreomycetidae</taxon>
        <taxon>Microascales</taxon>
        <taxon>Microascaceae</taxon>
        <taxon>Scedosporium</taxon>
    </lineage>
</organism>
<evidence type="ECO:0000256" key="5">
    <source>
        <dbReference type="SAM" id="MobiDB-lite"/>
    </source>
</evidence>
<feature type="region of interest" description="Disordered" evidence="5">
    <location>
        <begin position="323"/>
        <end position="371"/>
    </location>
</feature>
<feature type="compositionally biased region" description="Basic and acidic residues" evidence="5">
    <location>
        <begin position="323"/>
        <end position="340"/>
    </location>
</feature>
<evidence type="ECO:0000256" key="3">
    <source>
        <dbReference type="ARBA" id="ARBA00022989"/>
    </source>
</evidence>
<dbReference type="InterPro" id="IPR023393">
    <property type="entry name" value="START-like_dom_sf"/>
</dbReference>
<evidence type="ECO:0008006" key="9">
    <source>
        <dbReference type="Google" id="ProtNLM"/>
    </source>
</evidence>
<keyword evidence="2 6" id="KW-0812">Transmembrane</keyword>
<evidence type="ECO:0000313" key="8">
    <source>
        <dbReference type="Proteomes" id="UP000028545"/>
    </source>
</evidence>
<dbReference type="HOGENOM" id="CLU_006096_0_0_1"/>
<feature type="transmembrane region" description="Helical" evidence="6">
    <location>
        <begin position="1102"/>
        <end position="1123"/>
    </location>
</feature>
<keyword evidence="3 6" id="KW-1133">Transmembrane helix</keyword>
<sequence length="1320" mass="151728">MTQEFCCNISYTAAANEGAKPEERLTHAELWQGVKRGGRHPDEFATFVRSCEVLSGGRNEFVRELVIGDGAVHTGDGEKIVQDVFIQDDLYACLVAATTQDTGAKSTIIVSYGGKTETAQEEDEPYLTLFYELRMGEKSPAPGSKEAEDIRTNYRALAKNMCNDSIRLIRGWKLEGKLAQWAEDDKNGVLNRQPDLSAPSLLRQVRARDGRQWRPVSSAEERLREAIRKDEMRRDVCDSLYETLTRTDILRKAIREDEMFKHFIVNIDTSREAWKSKKRFLAGGAPERETADGWPNVRVLLREISENREERGADILEVGDAGKQGKEGTKIADDIGEGTKDQVLPESAEKATVSPTAISSPGGAAGDHATTEDEDIPRYRIERDVKARVLRFTRIRDGGQQRFSGVPNSPEDKPFKGVFPDQQIAFCYCVGADGKFSRKKHSEKCESKYETLTHYHIPCNNMSWVEDVLATYYRLPQRYPNLKGRALREAVRRDVMDLPVMQHSRWLGQVHGSNDTTVHTRHLRPFCDRFPTWTGDVSEFHDKEKWVTVEDSALSNTVLFMPYLHWETDRARVKVGDMIERYTTRHNDKEIGKFKDYVHEIRKMQKRKWGELRDPVDVAARSRPASKEQLTPEEQEREEREKSRYYANAITKNLEDVLWQEVRTAHWKKNEKQQEASKVFTGIRIDEWRRFIPRGPKKALAQYLLDAARLFETMSHYPEFKLFDKYLFANPPVHPRRSLDQSYLWRLNSTRRRDRDQVVYRHTKPRIPHKFQPMPSNPGGLPSRLLEPMGNDCIGNLKEPHPLAWIDHGEAEKDGCYECWEDSLAVARSIMVDQLWMWVLDDDTILTCFPQRYGSGKEDPSEVHNVIARRLTPPGETSIFSVWDLAVIILDACFDSFFDRTITTDRRPQVLDIFSESIGNIAIALRHLWQLSDGLSNKLNSGLFRTEQNVDKLILPLLDVTKEGHLQQEIRDIIDELDMMIHVIREQREVIETFIDQTSDIFQDEGFDNGSWRGADTDGGRESDDNSVNGPNYAQLSFQDKVEKLTRKVDRRMDELQSLRQSAEGVAQNVKDLLDLKQQQASVVQAYQAIVQGDETVKQGQAIMLFTVMTIIFLPLSFMSSLFGMNALEFEFDTDPSDSSALDFRNAMRKRGLDRIQDFYPTTIRRQLWIIFTTSICILPFIFFPGFSRRFRTLVWIAIRYAREKIRATWRFYTPDLNFPTIDDIVERVEGEIWEMQVQAQRARSQKLWDAAMARDANRRPPNPGGYRAPRESTWTTQTSGAGKDSLLASKVTRGATFDRSPPKGTPGDLEKGPRESRTI</sequence>
<comment type="caution">
    <text evidence="7">The sequence shown here is derived from an EMBL/GenBank/DDBJ whole genome shotgun (WGS) entry which is preliminary data.</text>
</comment>
<protein>
    <recommendedName>
        <fullName evidence="9">Ankyrin repeat protein</fullName>
    </recommendedName>
</protein>
<dbReference type="GO" id="GO:0016020">
    <property type="term" value="C:membrane"/>
    <property type="evidence" value="ECO:0007669"/>
    <property type="project" value="UniProtKB-SubCell"/>
</dbReference>
<evidence type="ECO:0000256" key="4">
    <source>
        <dbReference type="ARBA" id="ARBA00023136"/>
    </source>
</evidence>
<dbReference type="Pfam" id="PF08982">
    <property type="entry name" value="AtaL"/>
    <property type="match status" value="1"/>
</dbReference>
<feature type="transmembrane region" description="Helical" evidence="6">
    <location>
        <begin position="1168"/>
        <end position="1187"/>
    </location>
</feature>
<dbReference type="InterPro" id="IPR050829">
    <property type="entry name" value="CorA_MIT"/>
</dbReference>
<dbReference type="Pfam" id="PF01544">
    <property type="entry name" value="CorA"/>
    <property type="match status" value="1"/>
</dbReference>
<dbReference type="PANTHER" id="PTHR47685">
    <property type="entry name" value="MAGNESIUM TRANSPORT PROTEIN CORA"/>
    <property type="match status" value="1"/>
</dbReference>
<dbReference type="VEuPathDB" id="FungiDB:SAPIO_CDS1835"/>
<dbReference type="OrthoDB" id="341259at2759"/>
<dbReference type="InterPro" id="IPR002523">
    <property type="entry name" value="MgTranspt_CorA/ZnTranspt_ZntB"/>
</dbReference>
<keyword evidence="4 6" id="KW-0472">Membrane</keyword>
<dbReference type="RefSeq" id="XP_016645310.1">
    <property type="nucleotide sequence ID" value="XM_016785013.1"/>
</dbReference>
<dbReference type="SUPFAM" id="SSF144083">
    <property type="entry name" value="Magnesium transport protein CorA, transmembrane region"/>
    <property type="match status" value="1"/>
</dbReference>
<reference evidence="7 8" key="1">
    <citation type="journal article" date="2014" name="Genome Announc.">
        <title>Draft genome sequence of the pathogenic fungus Scedosporium apiospermum.</title>
        <authorList>
            <person name="Vandeputte P."/>
            <person name="Ghamrawi S."/>
            <person name="Rechenmann M."/>
            <person name="Iltis A."/>
            <person name="Giraud S."/>
            <person name="Fleury M."/>
            <person name="Thornton C."/>
            <person name="Delhaes L."/>
            <person name="Meyer W."/>
            <person name="Papon N."/>
            <person name="Bouchara J.P."/>
        </authorList>
    </citation>
    <scope>NUCLEOTIDE SEQUENCE [LARGE SCALE GENOMIC DNA]</scope>
    <source>
        <strain evidence="7 8">IHEM 14462</strain>
    </source>
</reference>
<feature type="region of interest" description="Disordered" evidence="5">
    <location>
        <begin position="618"/>
        <end position="642"/>
    </location>
</feature>
<dbReference type="EMBL" id="JOWA01000077">
    <property type="protein sequence ID" value="KEZ45511.1"/>
    <property type="molecule type" value="Genomic_DNA"/>
</dbReference>
<dbReference type="GeneID" id="27720907"/>
<feature type="compositionally biased region" description="Basic and acidic residues" evidence="5">
    <location>
        <begin position="1015"/>
        <end position="1024"/>
    </location>
</feature>
<dbReference type="Gene3D" id="1.20.58.340">
    <property type="entry name" value="Magnesium transport protein CorA, transmembrane region"/>
    <property type="match status" value="1"/>
</dbReference>
<dbReference type="KEGG" id="sapo:SAPIO_CDS1835"/>
<dbReference type="Gene3D" id="3.30.530.20">
    <property type="match status" value="1"/>
</dbReference>
<dbReference type="SUPFAM" id="SSF55961">
    <property type="entry name" value="Bet v1-like"/>
    <property type="match status" value="1"/>
</dbReference>
<name>A0A084GDU9_PSEDA</name>
<dbReference type="InterPro" id="IPR045863">
    <property type="entry name" value="CorA_TM1_TM2"/>
</dbReference>
<feature type="region of interest" description="Disordered" evidence="5">
    <location>
        <begin position="1005"/>
        <end position="1030"/>
    </location>
</feature>
<dbReference type="Proteomes" id="UP000028545">
    <property type="component" value="Unassembled WGS sequence"/>
</dbReference>
<evidence type="ECO:0000313" key="7">
    <source>
        <dbReference type="EMBL" id="KEZ45511.1"/>
    </source>
</evidence>
<dbReference type="PANTHER" id="PTHR47685:SF1">
    <property type="entry name" value="MAGNESIUM TRANSPORT PROTEIN CORA"/>
    <property type="match status" value="1"/>
</dbReference>
<evidence type="ECO:0000256" key="6">
    <source>
        <dbReference type="SAM" id="Phobius"/>
    </source>
</evidence>
<keyword evidence="8" id="KW-1185">Reference proteome</keyword>
<evidence type="ECO:0000256" key="1">
    <source>
        <dbReference type="ARBA" id="ARBA00004141"/>
    </source>
</evidence>
<dbReference type="InterPro" id="IPR015075">
    <property type="entry name" value="AtaL"/>
</dbReference>
<accession>A0A084GDU9</accession>
<comment type="subcellular location">
    <subcellularLocation>
        <location evidence="1">Membrane</location>
        <topology evidence="1">Multi-pass membrane protein</topology>
    </subcellularLocation>
</comment>
<feature type="compositionally biased region" description="Basic and acidic residues" evidence="5">
    <location>
        <begin position="1309"/>
        <end position="1320"/>
    </location>
</feature>
<proteinExistence type="predicted"/>